<dbReference type="AlphaFoldDB" id="A0A369QDF1"/>
<name>A0A369QDF1_9BACT</name>
<sequence length="204" mass="22742">MKIIGFLVLLLTFGCFTSFGQINKGTLLLGGTVSFAKNDASKEDLLYNPNKQIEYKKFKLGPRGAYFLKNNFALGVLVNYQHNKTRSLDVEQGIISEGQSQTLEAGPFVRYYHFATPELAFFGQASATYSHNYRLKDYYGINANLAPGLTYFISSKVGLELTIGGLSYNHGVYKPDENNKSTNSFIEARFMNGSQIGASFYLSR</sequence>
<dbReference type="Proteomes" id="UP000253919">
    <property type="component" value="Unassembled WGS sequence"/>
</dbReference>
<dbReference type="PROSITE" id="PS51257">
    <property type="entry name" value="PROKAR_LIPOPROTEIN"/>
    <property type="match status" value="1"/>
</dbReference>
<evidence type="ECO:0008006" key="3">
    <source>
        <dbReference type="Google" id="ProtNLM"/>
    </source>
</evidence>
<comment type="caution">
    <text evidence="1">The sequence shown here is derived from an EMBL/GenBank/DDBJ whole genome shotgun (WGS) entry which is preliminary data.</text>
</comment>
<evidence type="ECO:0000313" key="2">
    <source>
        <dbReference type="Proteomes" id="UP000253919"/>
    </source>
</evidence>
<proteinExistence type="predicted"/>
<gene>
    <name evidence="1" type="ORF">AHMF7616_00164</name>
</gene>
<reference evidence="1 2" key="1">
    <citation type="submission" date="2018-04" db="EMBL/GenBank/DDBJ databases">
        <title>Adhaeribacter sp. HMF7616 genome sequencing and assembly.</title>
        <authorList>
            <person name="Kang H."/>
            <person name="Kang J."/>
            <person name="Cha I."/>
            <person name="Kim H."/>
            <person name="Joh K."/>
        </authorList>
    </citation>
    <scope>NUCLEOTIDE SEQUENCE [LARGE SCALE GENOMIC DNA]</scope>
    <source>
        <strain evidence="1 2">HMF7616</strain>
    </source>
</reference>
<dbReference type="EMBL" id="QASA01000001">
    <property type="protein sequence ID" value="RDC61585.1"/>
    <property type="molecule type" value="Genomic_DNA"/>
</dbReference>
<keyword evidence="2" id="KW-1185">Reference proteome</keyword>
<dbReference type="OrthoDB" id="945117at2"/>
<organism evidence="1 2">
    <name type="scientific">Adhaeribacter pallidiroseus</name>
    <dbReference type="NCBI Taxonomy" id="2072847"/>
    <lineage>
        <taxon>Bacteria</taxon>
        <taxon>Pseudomonadati</taxon>
        <taxon>Bacteroidota</taxon>
        <taxon>Cytophagia</taxon>
        <taxon>Cytophagales</taxon>
        <taxon>Hymenobacteraceae</taxon>
        <taxon>Adhaeribacter</taxon>
    </lineage>
</organism>
<accession>A0A369QDF1</accession>
<evidence type="ECO:0000313" key="1">
    <source>
        <dbReference type="EMBL" id="RDC61585.1"/>
    </source>
</evidence>
<protein>
    <recommendedName>
        <fullName evidence="3">Outer membrane protein beta-barrel domain-containing protein</fullName>
    </recommendedName>
</protein>
<dbReference type="RefSeq" id="WP_115371159.1">
    <property type="nucleotide sequence ID" value="NZ_QASA01000001.1"/>
</dbReference>